<dbReference type="PANTHER" id="PTHR47181">
    <property type="entry name" value="BRCA1 C TERMINUS DOMAIN CONTAINING PROTEIN, EXPRESSED"/>
    <property type="match status" value="1"/>
</dbReference>
<evidence type="ECO:0000259" key="6">
    <source>
        <dbReference type="PROSITE" id="PS50016"/>
    </source>
</evidence>
<evidence type="ECO:0000256" key="3">
    <source>
        <dbReference type="ARBA" id="ARBA00022833"/>
    </source>
</evidence>
<sequence>MIPSKIFAGVHFVLVGFDSISHQQVRSRMVEAGGVYVGRYSPDCTHVIVDKAVYDDPICVAARSDGKTLVTALWVYHSFDVGMPVDPALIMYRPLRDLTGIPGAKSLVVCLTGYQGHERDDIMVMVDLMGANFSKPLVANKVTHLICYKFEGMKYDLARQIKRIKLVNHRWLEDCLRTWQILPEDDYDKSGYELDMMEAQAKDSEDEAQDMDTEQTRGKGMVSTSGLLSVSKMEAKPDQVSREGTPVRLLEVPGSFVPGTAGKICTELNSMGRTPLPENVISDLTPASKVDEKSPSPNASKFTTLSYSRKTPRKAILPVESVQTESKAQISVIRDFDNKVHVSDSFSMSSCNMDVDGTTSNDKRSPLKEILSCPDDGRSYSLSEKRKVAIFVGSSKLQRTDNNLDVSSDGVVVNRTKERPPEPSMNELVKVSGHSPGKKSGYADTTTDLNPLKSSPAKVCSPITSEIEQVCSKIGPQISSEKRNITCMDSNPEVKDLHSNRPENAVNDSTMVQNGLQDEAPPPETKVHEVERCNPMVGLDVPGGEASTRSKPLKRKLLAKKTLGSRPSFGRGKALNQKGSIHIKEKGSAKNHSMSPLGQNETEEPGRFISTERVKVVHPTFDAEMDEDANMANVLESRNEEAYKTRFVDDETEATENVEDKELDAIIDNDKPGDIEVPNSVPTRTGEKVGVQIKQTADDIPGVEEQVVDSGDDKLMSEAENAAGKKNEQSESLLGDNAKGERITSGNKFPSTKTRKKNIPVENSGKGGQRKEAKDELSGKKAKTRNAKGFEVKVDKDIIPAQVDMADNSMGMEKENTPLEIGSINVNNTSKKMVGMSTRKSNIKPQKDDGEDSGSKSVAQIIVKTEPIWFILSGHKLQRKDFRQVIRHLKGRVCRDSHQWSYQATHFIAPDPLRRTEKFFAAAASGRWILKTDYLSASNEAGKFLAEEPYEWHKKGLSEDGAINLEAPRNWRLLRERTGHGAFHGMRIIIYGECIAPPLDTLKRVVKAGDGTILATSPPYTRFLQSGVDFAIVSSGMPRVDIWVQEFLRNEIPCVLADYLVDYVCKPGYSLDRHVQYNTLAWAEKSLKNLVTRMEEVVENPTSEENDDDITCQVCGSRDRGEVMLICGDENGSSGCGIGTHIDCCDPPLEEIPQEDWFCPNCRNKNGQNAQKNSRKPISRLKRK</sequence>
<dbReference type="FunCoup" id="A0A068UH11">
    <property type="interactions" value="41"/>
</dbReference>
<accession>A0A068UH11</accession>
<feature type="compositionally biased region" description="Acidic residues" evidence="5">
    <location>
        <begin position="204"/>
        <end position="213"/>
    </location>
</feature>
<dbReference type="SUPFAM" id="SSF52113">
    <property type="entry name" value="BRCT domain"/>
    <property type="match status" value="3"/>
</dbReference>
<dbReference type="Proteomes" id="UP000295252">
    <property type="component" value="Chromosome IV"/>
</dbReference>
<evidence type="ECO:0000256" key="2">
    <source>
        <dbReference type="ARBA" id="ARBA00022771"/>
    </source>
</evidence>
<dbReference type="Gramene" id="CDP07711">
    <property type="protein sequence ID" value="CDP07711"/>
    <property type="gene ID" value="GSCOC_T00025058001"/>
</dbReference>
<evidence type="ECO:0000256" key="5">
    <source>
        <dbReference type="SAM" id="MobiDB-lite"/>
    </source>
</evidence>
<keyword evidence="2 4" id="KW-0863">Zinc-finger</keyword>
<gene>
    <name evidence="8" type="ORF">GSCOC_T00025058001</name>
</gene>
<feature type="domain" description="BRCT" evidence="7">
    <location>
        <begin position="105"/>
        <end position="189"/>
    </location>
</feature>
<dbReference type="InterPro" id="IPR011011">
    <property type="entry name" value="Znf_FYVE_PHD"/>
</dbReference>
<dbReference type="EMBL" id="HG739111">
    <property type="protein sequence ID" value="CDP07711.1"/>
    <property type="molecule type" value="Genomic_DNA"/>
</dbReference>
<dbReference type="SMART" id="SM00292">
    <property type="entry name" value="BRCT"/>
    <property type="match status" value="4"/>
</dbReference>
<feature type="compositionally biased region" description="Polar residues" evidence="5">
    <location>
        <begin position="590"/>
        <end position="600"/>
    </location>
</feature>
<keyword evidence="3" id="KW-0862">Zinc</keyword>
<evidence type="ECO:0000259" key="7">
    <source>
        <dbReference type="PROSITE" id="PS50172"/>
    </source>
</evidence>
<dbReference type="InterPro" id="IPR013083">
    <property type="entry name" value="Znf_RING/FYVE/PHD"/>
</dbReference>
<feature type="region of interest" description="Disordered" evidence="5">
    <location>
        <begin position="720"/>
        <end position="783"/>
    </location>
</feature>
<dbReference type="PROSITE" id="PS50172">
    <property type="entry name" value="BRCT"/>
    <property type="match status" value="3"/>
</dbReference>
<dbReference type="InterPro" id="IPR001357">
    <property type="entry name" value="BRCT_dom"/>
</dbReference>
<reference evidence="9" key="1">
    <citation type="journal article" date="2014" name="Science">
        <title>The coffee genome provides insight into the convergent evolution of caffeine biosynthesis.</title>
        <authorList>
            <person name="Denoeud F."/>
            <person name="Carretero-Paulet L."/>
            <person name="Dereeper A."/>
            <person name="Droc G."/>
            <person name="Guyot R."/>
            <person name="Pietrella M."/>
            <person name="Zheng C."/>
            <person name="Alberti A."/>
            <person name="Anthony F."/>
            <person name="Aprea G."/>
            <person name="Aury J.M."/>
            <person name="Bento P."/>
            <person name="Bernard M."/>
            <person name="Bocs S."/>
            <person name="Campa C."/>
            <person name="Cenci A."/>
            <person name="Combes M.C."/>
            <person name="Crouzillat D."/>
            <person name="Da Silva C."/>
            <person name="Daddiego L."/>
            <person name="De Bellis F."/>
            <person name="Dussert S."/>
            <person name="Garsmeur O."/>
            <person name="Gayraud T."/>
            <person name="Guignon V."/>
            <person name="Jahn K."/>
            <person name="Jamilloux V."/>
            <person name="Joet T."/>
            <person name="Labadie K."/>
            <person name="Lan T."/>
            <person name="Leclercq J."/>
            <person name="Lepelley M."/>
            <person name="Leroy T."/>
            <person name="Li L.T."/>
            <person name="Librado P."/>
            <person name="Lopez L."/>
            <person name="Munoz A."/>
            <person name="Noel B."/>
            <person name="Pallavicini A."/>
            <person name="Perrotta G."/>
            <person name="Poncet V."/>
            <person name="Pot D."/>
            <person name="Priyono X."/>
            <person name="Rigoreau M."/>
            <person name="Rouard M."/>
            <person name="Rozas J."/>
            <person name="Tranchant-Dubreuil C."/>
            <person name="VanBuren R."/>
            <person name="Zhang Q."/>
            <person name="Andrade A.C."/>
            <person name="Argout X."/>
            <person name="Bertrand B."/>
            <person name="de Kochko A."/>
            <person name="Graziosi G."/>
            <person name="Henry R.J."/>
            <person name="Jayarama X."/>
            <person name="Ming R."/>
            <person name="Nagai C."/>
            <person name="Rounsley S."/>
            <person name="Sankoff D."/>
            <person name="Giuliano G."/>
            <person name="Albert V.A."/>
            <person name="Wincker P."/>
            <person name="Lashermes P."/>
        </authorList>
    </citation>
    <scope>NUCLEOTIDE SEQUENCE [LARGE SCALE GENOMIC DNA]</scope>
    <source>
        <strain evidence="9">cv. DH200-94</strain>
    </source>
</reference>
<dbReference type="PANTHER" id="PTHR47181:SF2">
    <property type="entry name" value="BRCA1 C TERMINUS DOMAIN CONTAINING PROTEIN, EXPRESSED"/>
    <property type="match status" value="1"/>
</dbReference>
<dbReference type="CDD" id="cd17730">
    <property type="entry name" value="BRCT_PAXIP1_rpt4"/>
    <property type="match status" value="1"/>
</dbReference>
<feature type="domain" description="BRCT" evidence="7">
    <location>
        <begin position="870"/>
        <end position="952"/>
    </location>
</feature>
<dbReference type="InterPro" id="IPR036420">
    <property type="entry name" value="BRCT_dom_sf"/>
</dbReference>
<feature type="region of interest" description="Disordered" evidence="5">
    <location>
        <begin position="415"/>
        <end position="458"/>
    </location>
</feature>
<dbReference type="CDD" id="cd17738">
    <property type="entry name" value="BRCT_TopBP1_rpt7"/>
    <property type="match status" value="1"/>
</dbReference>
<dbReference type="STRING" id="49390.A0A068UH11"/>
<dbReference type="Gene3D" id="3.40.50.10190">
    <property type="entry name" value="BRCT domain"/>
    <property type="match status" value="4"/>
</dbReference>
<dbReference type="OMA" id="DSHNWSY"/>
<dbReference type="InterPro" id="IPR001965">
    <property type="entry name" value="Znf_PHD"/>
</dbReference>
<feature type="region of interest" description="Disordered" evidence="5">
    <location>
        <begin position="563"/>
        <end position="607"/>
    </location>
</feature>
<protein>
    <recommendedName>
        <fullName evidence="10">BRCT domain-containing protein</fullName>
    </recommendedName>
</protein>
<evidence type="ECO:0000313" key="8">
    <source>
        <dbReference type="EMBL" id="CDP07711.1"/>
    </source>
</evidence>
<dbReference type="Gene3D" id="3.30.40.10">
    <property type="entry name" value="Zinc/RING finger domain, C3HC4 (zinc finger)"/>
    <property type="match status" value="1"/>
</dbReference>
<keyword evidence="9" id="KW-1185">Reference proteome</keyword>
<evidence type="ECO:0000256" key="4">
    <source>
        <dbReference type="PROSITE-ProRule" id="PRU00146"/>
    </source>
</evidence>
<dbReference type="InterPro" id="IPR019787">
    <property type="entry name" value="Znf_PHD-finger"/>
</dbReference>
<feature type="domain" description="BRCT" evidence="7">
    <location>
        <begin position="2"/>
        <end position="92"/>
    </location>
</feature>
<feature type="compositionally biased region" description="Basic and acidic residues" evidence="5">
    <location>
        <begin position="769"/>
        <end position="779"/>
    </location>
</feature>
<dbReference type="InterPro" id="IPR044254">
    <property type="entry name" value="At4g02110-like"/>
</dbReference>
<dbReference type="GO" id="GO:0008270">
    <property type="term" value="F:zinc ion binding"/>
    <property type="evidence" value="ECO:0007669"/>
    <property type="project" value="UniProtKB-KW"/>
</dbReference>
<evidence type="ECO:0000313" key="9">
    <source>
        <dbReference type="Proteomes" id="UP000295252"/>
    </source>
</evidence>
<dbReference type="InParanoid" id="A0A068UH11"/>
<dbReference type="SMART" id="SM00249">
    <property type="entry name" value="PHD"/>
    <property type="match status" value="1"/>
</dbReference>
<dbReference type="OrthoDB" id="1935339at2759"/>
<name>A0A068UH11_COFCA</name>
<dbReference type="Pfam" id="PF00533">
    <property type="entry name" value="BRCT"/>
    <property type="match status" value="2"/>
</dbReference>
<feature type="compositionally biased region" description="Basic and acidic residues" evidence="5">
    <location>
        <begin position="720"/>
        <end position="729"/>
    </location>
</feature>
<dbReference type="SUPFAM" id="SSF57903">
    <property type="entry name" value="FYVE/PHD zinc finger"/>
    <property type="match status" value="1"/>
</dbReference>
<evidence type="ECO:0000256" key="1">
    <source>
        <dbReference type="ARBA" id="ARBA00022723"/>
    </source>
</evidence>
<dbReference type="PROSITE" id="PS50016">
    <property type="entry name" value="ZF_PHD_2"/>
    <property type="match status" value="1"/>
</dbReference>
<feature type="domain" description="PHD-type" evidence="6">
    <location>
        <begin position="1109"/>
        <end position="1165"/>
    </location>
</feature>
<dbReference type="AlphaFoldDB" id="A0A068UH11"/>
<organism evidence="8 9">
    <name type="scientific">Coffea canephora</name>
    <name type="common">Robusta coffee</name>
    <dbReference type="NCBI Taxonomy" id="49390"/>
    <lineage>
        <taxon>Eukaryota</taxon>
        <taxon>Viridiplantae</taxon>
        <taxon>Streptophyta</taxon>
        <taxon>Embryophyta</taxon>
        <taxon>Tracheophyta</taxon>
        <taxon>Spermatophyta</taxon>
        <taxon>Magnoliopsida</taxon>
        <taxon>eudicotyledons</taxon>
        <taxon>Gunneridae</taxon>
        <taxon>Pentapetalae</taxon>
        <taxon>asterids</taxon>
        <taxon>lamiids</taxon>
        <taxon>Gentianales</taxon>
        <taxon>Rubiaceae</taxon>
        <taxon>Ixoroideae</taxon>
        <taxon>Gardenieae complex</taxon>
        <taxon>Bertiereae - Coffeeae clade</taxon>
        <taxon>Coffeeae</taxon>
        <taxon>Coffea</taxon>
    </lineage>
</organism>
<dbReference type="CDD" id="cd17711">
    <property type="entry name" value="BRCT_PAXIP1_rpt3"/>
    <property type="match status" value="1"/>
</dbReference>
<evidence type="ECO:0008006" key="10">
    <source>
        <dbReference type="Google" id="ProtNLM"/>
    </source>
</evidence>
<dbReference type="Pfam" id="PF12738">
    <property type="entry name" value="PTCB-BRCT"/>
    <property type="match status" value="1"/>
</dbReference>
<keyword evidence="1" id="KW-0479">Metal-binding</keyword>
<dbReference type="PhylomeDB" id="A0A068UH11"/>
<feature type="region of interest" description="Disordered" evidence="5">
    <location>
        <begin position="201"/>
        <end position="222"/>
    </location>
</feature>
<dbReference type="Pfam" id="PF00628">
    <property type="entry name" value="PHD"/>
    <property type="match status" value="1"/>
</dbReference>
<proteinExistence type="predicted"/>
<feature type="compositionally biased region" description="Polar residues" evidence="5">
    <location>
        <begin position="443"/>
        <end position="453"/>
    </location>
</feature>